<comment type="caution">
    <text evidence="2">The sequence shown here is derived from an EMBL/GenBank/DDBJ whole genome shotgun (WGS) entry which is preliminary data.</text>
</comment>
<evidence type="ECO:0000313" key="3">
    <source>
        <dbReference type="Proteomes" id="UP000463224"/>
    </source>
</evidence>
<accession>A0A844QR54</accession>
<organism evidence="2 3">
    <name type="scientific">Nitratireductor arenosus</name>
    <dbReference type="NCBI Taxonomy" id="2682096"/>
    <lineage>
        <taxon>Bacteria</taxon>
        <taxon>Pseudomonadati</taxon>
        <taxon>Pseudomonadota</taxon>
        <taxon>Alphaproteobacteria</taxon>
        <taxon>Hyphomicrobiales</taxon>
        <taxon>Phyllobacteriaceae</taxon>
        <taxon>Nitratireductor</taxon>
    </lineage>
</organism>
<dbReference type="EMBL" id="WPHG01000010">
    <property type="protein sequence ID" value="MVB00060.1"/>
    <property type="molecule type" value="Genomic_DNA"/>
</dbReference>
<dbReference type="AlphaFoldDB" id="A0A844QR54"/>
<feature type="region of interest" description="Disordered" evidence="1">
    <location>
        <begin position="643"/>
        <end position="665"/>
    </location>
</feature>
<evidence type="ECO:0000313" key="2">
    <source>
        <dbReference type="EMBL" id="MVB00060.1"/>
    </source>
</evidence>
<dbReference type="RefSeq" id="WP_156715896.1">
    <property type="nucleotide sequence ID" value="NZ_WPHG01000010.1"/>
</dbReference>
<keyword evidence="3" id="KW-1185">Reference proteome</keyword>
<feature type="compositionally biased region" description="Polar residues" evidence="1">
    <location>
        <begin position="643"/>
        <end position="656"/>
    </location>
</feature>
<name>A0A844QR54_9HYPH</name>
<gene>
    <name evidence="2" type="ORF">GN330_22675</name>
</gene>
<evidence type="ECO:0000256" key="1">
    <source>
        <dbReference type="SAM" id="MobiDB-lite"/>
    </source>
</evidence>
<evidence type="ECO:0008006" key="4">
    <source>
        <dbReference type="Google" id="ProtNLM"/>
    </source>
</evidence>
<reference evidence="2 3" key="1">
    <citation type="submission" date="2019-12" db="EMBL/GenBank/DDBJ databases">
        <title>Nitratireductor arenosus sp. nov., Isolated from sea sand, Jeju island, South Korea.</title>
        <authorList>
            <person name="Kim W."/>
        </authorList>
    </citation>
    <scope>NUCLEOTIDE SEQUENCE [LARGE SCALE GENOMIC DNA]</scope>
    <source>
        <strain evidence="2 3">CAU 1489</strain>
    </source>
</reference>
<proteinExistence type="predicted"/>
<dbReference type="Proteomes" id="UP000463224">
    <property type="component" value="Unassembled WGS sequence"/>
</dbReference>
<protein>
    <recommendedName>
        <fullName evidence="4">Portal protein</fullName>
    </recommendedName>
</protein>
<sequence length="702" mass="79882">MDEYTDASPQNDKKRSARAWLDDIQQAEQSMADWTKRAKNIERIYLDDREEKTDTQRKYAMLWANVSVLQPAVYAQPPQPAVSRRFSDRDPIARAVAEVLERSITSIYDLSDIDSPIKSARDNYLIVGRGTMWVRYVPTFKTEQYEGDEGTELVEVLADETLAYDFVHWSDFIHPKARRWEDLPWVGRKVYLDKEAGEQRFGKEVWDKVRAAYMANKPGEYAKAKPDDKTCVFEVWSKRDNEVIWLAENYGEDVLDRRPPLYMLKGFFPCPKPLYATLPTDKLKPVPDYVYYQDQAQEINKLTAKIDALEDALKLVGFYPAGADGEISSAIEMALKPGTSNQMVPVPGWASFVSGGGAKQMIEWLPVENVLVVLQGCIELRQKLIEDVYQITGISDIIRGSTDPRETRGAQQLKAQWGGTRIRPRQEEVARFCRDLTRISAEILSEKFQPDTLWRLSGLKYPTAEEKAAAEKQIQQFEKIARLMAQQAQATGQPPPPMPPIPEEIEDMLKKPSQEEIINLMRDDQLRSYRIGIETDSTIAADEQSEKESRQEFVTVLGGLMGQAIPTAMQVPELVPVIGESLLFMARAYRAGRSMEDVIETAVENLTKKADSAGNQPPPPDPRVEKIKADAKLQEQKLAAQVKNDQAKTQIDAQETMSKEQREWAEFQSRDKLAWAEFQADQERARAEMMLKQQSANQTWVG</sequence>